<sequence>MKNIELSENRATASIEPGNTWYDVYHGLEPENLAVIGGRVSAIGVGGLTLGGGISFFSSEYGFACDNVASFEVVMASGAIITASPNSHADLYWSLRGGGNNFGIVTKFELETIPQGLMWGGSRLHLEAQFAAVVDAFYNLGINSPKDVAAAQILSFAYAQNTRFASSELEYSKPIANASIFSEYLAIPAIQDGTMIRTLANVTLQINTSNPNGLRETYWVAAFKLDRDFTAFTKDVFFEEVLAIADAAAVMPALTLQVITVPMLRNFAKHGGNALGLSEEDGPLLLSSTNTMWADEADDERVLGTNRRVFI</sequence>
<dbReference type="InterPro" id="IPR016169">
    <property type="entry name" value="FAD-bd_PCMH_sub2"/>
</dbReference>
<evidence type="ECO:0000259" key="5">
    <source>
        <dbReference type="PROSITE" id="PS51387"/>
    </source>
</evidence>
<organism evidence="6 7">
    <name type="scientific">Karstenula rhodostoma CBS 690.94</name>
    <dbReference type="NCBI Taxonomy" id="1392251"/>
    <lineage>
        <taxon>Eukaryota</taxon>
        <taxon>Fungi</taxon>
        <taxon>Dikarya</taxon>
        <taxon>Ascomycota</taxon>
        <taxon>Pezizomycotina</taxon>
        <taxon>Dothideomycetes</taxon>
        <taxon>Pleosporomycetidae</taxon>
        <taxon>Pleosporales</taxon>
        <taxon>Massarineae</taxon>
        <taxon>Didymosphaeriaceae</taxon>
        <taxon>Karstenula</taxon>
    </lineage>
</organism>
<dbReference type="Gene3D" id="3.40.462.20">
    <property type="match status" value="1"/>
</dbReference>
<dbReference type="EMBL" id="MU001495">
    <property type="protein sequence ID" value="KAF2448588.1"/>
    <property type="molecule type" value="Genomic_DNA"/>
</dbReference>
<keyword evidence="4" id="KW-0560">Oxidoreductase</keyword>
<dbReference type="Proteomes" id="UP000799764">
    <property type="component" value="Unassembled WGS sequence"/>
</dbReference>
<evidence type="ECO:0000256" key="4">
    <source>
        <dbReference type="ARBA" id="ARBA00023002"/>
    </source>
</evidence>
<dbReference type="GO" id="GO:0071949">
    <property type="term" value="F:FAD binding"/>
    <property type="evidence" value="ECO:0007669"/>
    <property type="project" value="InterPro"/>
</dbReference>
<dbReference type="OrthoDB" id="2151789at2759"/>
<evidence type="ECO:0000313" key="7">
    <source>
        <dbReference type="Proteomes" id="UP000799764"/>
    </source>
</evidence>
<reference evidence="6" key="1">
    <citation type="journal article" date="2020" name="Stud. Mycol.">
        <title>101 Dothideomycetes genomes: a test case for predicting lifestyles and emergence of pathogens.</title>
        <authorList>
            <person name="Haridas S."/>
            <person name="Albert R."/>
            <person name="Binder M."/>
            <person name="Bloem J."/>
            <person name="Labutti K."/>
            <person name="Salamov A."/>
            <person name="Andreopoulos B."/>
            <person name="Baker S."/>
            <person name="Barry K."/>
            <person name="Bills G."/>
            <person name="Bluhm B."/>
            <person name="Cannon C."/>
            <person name="Castanera R."/>
            <person name="Culley D."/>
            <person name="Daum C."/>
            <person name="Ezra D."/>
            <person name="Gonzalez J."/>
            <person name="Henrissat B."/>
            <person name="Kuo A."/>
            <person name="Liang C."/>
            <person name="Lipzen A."/>
            <person name="Lutzoni F."/>
            <person name="Magnuson J."/>
            <person name="Mondo S."/>
            <person name="Nolan M."/>
            <person name="Ohm R."/>
            <person name="Pangilinan J."/>
            <person name="Park H.-J."/>
            <person name="Ramirez L."/>
            <person name="Alfaro M."/>
            <person name="Sun H."/>
            <person name="Tritt A."/>
            <person name="Yoshinaga Y."/>
            <person name="Zwiers L.-H."/>
            <person name="Turgeon B."/>
            <person name="Goodwin S."/>
            <person name="Spatafora J."/>
            <person name="Crous P."/>
            <person name="Grigoriev I."/>
        </authorList>
    </citation>
    <scope>NUCLEOTIDE SEQUENCE</scope>
    <source>
        <strain evidence="6">CBS 690.94</strain>
    </source>
</reference>
<dbReference type="PANTHER" id="PTHR42973">
    <property type="entry name" value="BINDING OXIDOREDUCTASE, PUTATIVE (AFU_ORTHOLOGUE AFUA_1G17690)-RELATED"/>
    <property type="match status" value="1"/>
</dbReference>
<dbReference type="Gene3D" id="3.30.465.10">
    <property type="match status" value="1"/>
</dbReference>
<gene>
    <name evidence="6" type="ORF">P171DRAFT_428635</name>
</gene>
<evidence type="ECO:0000256" key="2">
    <source>
        <dbReference type="ARBA" id="ARBA00022630"/>
    </source>
</evidence>
<dbReference type="InterPro" id="IPR036318">
    <property type="entry name" value="FAD-bd_PCMH-like_sf"/>
</dbReference>
<dbReference type="AlphaFoldDB" id="A0A9P4PSK9"/>
<evidence type="ECO:0000313" key="6">
    <source>
        <dbReference type="EMBL" id="KAF2448588.1"/>
    </source>
</evidence>
<dbReference type="SUPFAM" id="SSF56176">
    <property type="entry name" value="FAD-binding/transporter-associated domain-like"/>
    <property type="match status" value="1"/>
</dbReference>
<keyword evidence="2" id="KW-0285">Flavoprotein</keyword>
<comment type="similarity">
    <text evidence="1">Belongs to the oxygen-dependent FAD-linked oxidoreductase family.</text>
</comment>
<name>A0A9P4PSK9_9PLEO</name>
<dbReference type="Pfam" id="PF01565">
    <property type="entry name" value="FAD_binding_4"/>
    <property type="match status" value="1"/>
</dbReference>
<dbReference type="InterPro" id="IPR050416">
    <property type="entry name" value="FAD-linked_Oxidoreductase"/>
</dbReference>
<dbReference type="PROSITE" id="PS51387">
    <property type="entry name" value="FAD_PCMH"/>
    <property type="match status" value="1"/>
</dbReference>
<protein>
    <submittedName>
        <fullName evidence="6">FAD-binding domain-containing protein</fullName>
    </submittedName>
</protein>
<evidence type="ECO:0000256" key="3">
    <source>
        <dbReference type="ARBA" id="ARBA00022827"/>
    </source>
</evidence>
<feature type="domain" description="FAD-binding PCMH-type" evidence="5">
    <location>
        <begin position="1"/>
        <end position="115"/>
    </location>
</feature>
<keyword evidence="3" id="KW-0274">FAD</keyword>
<dbReference type="PANTHER" id="PTHR42973:SF34">
    <property type="entry name" value="FAD BINDING DOMAIN PROTEIN (AFU_ORTHOLOGUE AFUA_3G02770)"/>
    <property type="match status" value="1"/>
</dbReference>
<keyword evidence="7" id="KW-1185">Reference proteome</keyword>
<comment type="caution">
    <text evidence="6">The sequence shown here is derived from an EMBL/GenBank/DDBJ whole genome shotgun (WGS) entry which is preliminary data.</text>
</comment>
<evidence type="ECO:0000256" key="1">
    <source>
        <dbReference type="ARBA" id="ARBA00005466"/>
    </source>
</evidence>
<dbReference type="GO" id="GO:0016491">
    <property type="term" value="F:oxidoreductase activity"/>
    <property type="evidence" value="ECO:0007669"/>
    <property type="project" value="UniProtKB-KW"/>
</dbReference>
<dbReference type="InterPro" id="IPR016166">
    <property type="entry name" value="FAD-bd_PCMH"/>
</dbReference>
<accession>A0A9P4PSK9</accession>
<dbReference type="InterPro" id="IPR006094">
    <property type="entry name" value="Oxid_FAD_bind_N"/>
</dbReference>
<proteinExistence type="inferred from homology"/>